<proteinExistence type="predicted"/>
<reference evidence="1" key="1">
    <citation type="submission" date="2021-01" db="EMBL/GenBank/DDBJ databases">
        <authorList>
            <person name="Kaushik A."/>
        </authorList>
    </citation>
    <scope>NUCLEOTIDE SEQUENCE</scope>
    <source>
        <strain evidence="1">AG3-T5</strain>
    </source>
</reference>
<dbReference type="InterPro" id="IPR036047">
    <property type="entry name" value="F-box-like_dom_sf"/>
</dbReference>
<evidence type="ECO:0000313" key="2">
    <source>
        <dbReference type="Proteomes" id="UP000663841"/>
    </source>
</evidence>
<dbReference type="SUPFAM" id="SSF81383">
    <property type="entry name" value="F-box domain"/>
    <property type="match status" value="1"/>
</dbReference>
<sequence length="578" mass="65434">MSNKPALMFEDLSSEVIIQILHFCKYSTILRLAATCKVYHKLVTQSISLQLHIELEANGLELVKGSFARNATYSVILDDLKRFRKAWLDLDLAKPIVRSVGKSHTLLWELREGFYIQAFSQSGVRHADALQFVPLDSETPNPPPLLFDFPFDQFTVDPGQELIALASRNLGLFTTIFIDLCSISTGRAHSLAQCPRLTAEFDFERPFFTLAIAIEIMGNVLLTSVSHPRLHTYELLIWDWRSGNVLSRISSRQGICDFTFLDQQHLAIMSATRTEPHLEVLRSLELLVYALSDGTNSRSDNSGGQIQVADIVASQPILRLAFPPIQESSKISETAFFLQSDPTPGRIIYQRSAAFACSYTHTLSMTFRLSRVNTGWESPDCYQVFLDGRSLLEQVCTSSSTTVPVPWASWGIGATRWFLTPRRPDYWNRLMSSSRFICRLSDQPYYCILDFSSTNANWFPGRTFKSHPARLDQPEGANAIVSRRFEDLRELDKEIYRRSADWTPGHKLFVTAVGADSPSTIIGPGFEEPIMSQLQYQIVCRMNHESDHQGWQINGDCVVGISNMHHPTESLTIHRLRL</sequence>
<organism evidence="1 2">
    <name type="scientific">Rhizoctonia solani</name>
    <dbReference type="NCBI Taxonomy" id="456999"/>
    <lineage>
        <taxon>Eukaryota</taxon>
        <taxon>Fungi</taxon>
        <taxon>Dikarya</taxon>
        <taxon>Basidiomycota</taxon>
        <taxon>Agaricomycotina</taxon>
        <taxon>Agaricomycetes</taxon>
        <taxon>Cantharellales</taxon>
        <taxon>Ceratobasidiaceae</taxon>
        <taxon>Rhizoctonia</taxon>
    </lineage>
</organism>
<evidence type="ECO:0000313" key="1">
    <source>
        <dbReference type="EMBL" id="CAE6404522.1"/>
    </source>
</evidence>
<evidence type="ECO:0008006" key="3">
    <source>
        <dbReference type="Google" id="ProtNLM"/>
    </source>
</evidence>
<dbReference type="EMBL" id="CAJMWW010000035">
    <property type="protein sequence ID" value="CAE6404522.1"/>
    <property type="molecule type" value="Genomic_DNA"/>
</dbReference>
<dbReference type="Proteomes" id="UP000663841">
    <property type="component" value="Unassembled WGS sequence"/>
</dbReference>
<gene>
    <name evidence="1" type="ORF">RDB_LOCUS12105</name>
</gene>
<comment type="caution">
    <text evidence="1">The sequence shown here is derived from an EMBL/GenBank/DDBJ whole genome shotgun (WGS) entry which is preliminary data.</text>
</comment>
<dbReference type="AlphaFoldDB" id="A0A8H3A4N7"/>
<protein>
    <recommendedName>
        <fullName evidence="3">F-box domain-containing protein</fullName>
    </recommendedName>
</protein>
<name>A0A8H3A4N7_9AGAM</name>
<accession>A0A8H3A4N7</accession>
<dbReference type="CDD" id="cd09917">
    <property type="entry name" value="F-box_SF"/>
    <property type="match status" value="1"/>
</dbReference>